<dbReference type="CDD" id="cd01673">
    <property type="entry name" value="dNK"/>
    <property type="match status" value="1"/>
</dbReference>
<feature type="domain" description="Sm" evidence="12">
    <location>
        <begin position="235"/>
        <end position="321"/>
    </location>
</feature>
<dbReference type="GO" id="GO:0000398">
    <property type="term" value="P:mRNA splicing, via spliceosome"/>
    <property type="evidence" value="ECO:0007669"/>
    <property type="project" value="UniProtKB-ARBA"/>
</dbReference>
<evidence type="ECO:0000256" key="1">
    <source>
        <dbReference type="ARBA" id="ARBA00004123"/>
    </source>
</evidence>
<evidence type="ECO:0000256" key="3">
    <source>
        <dbReference type="ARBA" id="ARBA00008146"/>
    </source>
</evidence>
<evidence type="ECO:0000256" key="7">
    <source>
        <dbReference type="ARBA" id="ARBA00023187"/>
    </source>
</evidence>
<evidence type="ECO:0000256" key="6">
    <source>
        <dbReference type="ARBA" id="ARBA00022728"/>
    </source>
</evidence>
<dbReference type="SUPFAM" id="SSF52540">
    <property type="entry name" value="P-loop containing nucleoside triphosphate hydrolases"/>
    <property type="match status" value="1"/>
</dbReference>
<evidence type="ECO:0000256" key="10">
    <source>
        <dbReference type="ARBA" id="ARBA00033125"/>
    </source>
</evidence>
<comment type="caution">
    <text evidence="13">The sequence shown here is derived from an EMBL/GenBank/DDBJ whole genome shotgun (WGS) entry which is preliminary data.</text>
</comment>
<dbReference type="EMBL" id="JAHLQT010029607">
    <property type="protein sequence ID" value="KAG7161227.1"/>
    <property type="molecule type" value="Genomic_DNA"/>
</dbReference>
<keyword evidence="4" id="KW-0963">Cytoplasm</keyword>
<keyword evidence="13" id="KW-0418">Kinase</keyword>
<sequence length="326" mass="38350">MTGKSTLLEYFARFSEVELVSECMDDWRSVKGENLLDLMYKDPERWSYLFQSYVQMTMAKSHAKPSAMPVKLMERSIYSARFCFVENMYLSGKMSEAEYLVYCEWFKKMTEYFDCGVDLVVYLRTDPGLVHERAKKRARTEEQAIPLQYFEELHERHEEWICEEKFPLPAPVFVIDANDDLPTMYTKYKLHTRHILRNKSVLSSFVYTVTQKRRSDLNPEELAALEKEEFATGPLRILNESVQNNTQVLINCRNNKKLLGRVKAFDRHFNMVLEQVTEIWMEQPKTAKGQKKAKPVNRERYIQKMFLRGDSVIIVVKNPLGSQQSA</sequence>
<dbReference type="AlphaFoldDB" id="A0A8J5MRY3"/>
<dbReference type="InterPro" id="IPR027248">
    <property type="entry name" value="Sm_D2"/>
</dbReference>
<evidence type="ECO:0000256" key="5">
    <source>
        <dbReference type="ARBA" id="ARBA00022664"/>
    </source>
</evidence>
<evidence type="ECO:0000313" key="13">
    <source>
        <dbReference type="EMBL" id="KAG7161227.1"/>
    </source>
</evidence>
<dbReference type="GO" id="GO:0003723">
    <property type="term" value="F:RNA binding"/>
    <property type="evidence" value="ECO:0007669"/>
    <property type="project" value="InterPro"/>
</dbReference>
<keyword evidence="5" id="KW-0507">mRNA processing</keyword>
<evidence type="ECO:0000259" key="12">
    <source>
        <dbReference type="PROSITE" id="PS52002"/>
    </source>
</evidence>
<dbReference type="PROSITE" id="PS52002">
    <property type="entry name" value="SM"/>
    <property type="match status" value="1"/>
</dbReference>
<dbReference type="InterPro" id="IPR010920">
    <property type="entry name" value="LSM_dom_sf"/>
</dbReference>
<evidence type="ECO:0000256" key="8">
    <source>
        <dbReference type="ARBA" id="ARBA00023242"/>
    </source>
</evidence>
<keyword evidence="13" id="KW-0808">Transferase</keyword>
<proteinExistence type="inferred from homology"/>
<dbReference type="InterPro" id="IPR031314">
    <property type="entry name" value="DNK_dom"/>
</dbReference>
<dbReference type="InterPro" id="IPR001163">
    <property type="entry name" value="Sm_dom_euk/arc"/>
</dbReference>
<keyword evidence="9" id="KW-0687">Ribonucleoprotein</keyword>
<gene>
    <name evidence="13" type="primary">Tk2-L3</name>
    <name evidence="13" type="ORF">Hamer_G016281</name>
</gene>
<dbReference type="GO" id="GO:0005739">
    <property type="term" value="C:mitochondrion"/>
    <property type="evidence" value="ECO:0007669"/>
    <property type="project" value="TreeGrafter"/>
</dbReference>
<dbReference type="Gene3D" id="3.40.50.300">
    <property type="entry name" value="P-loop containing nucleotide triphosphate hydrolases"/>
    <property type="match status" value="1"/>
</dbReference>
<keyword evidence="6" id="KW-0747">Spliceosome</keyword>
<organism evidence="13 14">
    <name type="scientific">Homarus americanus</name>
    <name type="common">American lobster</name>
    <dbReference type="NCBI Taxonomy" id="6706"/>
    <lineage>
        <taxon>Eukaryota</taxon>
        <taxon>Metazoa</taxon>
        <taxon>Ecdysozoa</taxon>
        <taxon>Arthropoda</taxon>
        <taxon>Crustacea</taxon>
        <taxon>Multicrustacea</taxon>
        <taxon>Malacostraca</taxon>
        <taxon>Eumalacostraca</taxon>
        <taxon>Eucarida</taxon>
        <taxon>Decapoda</taxon>
        <taxon>Pleocyemata</taxon>
        <taxon>Astacidea</taxon>
        <taxon>Nephropoidea</taxon>
        <taxon>Nephropidae</taxon>
        <taxon>Homarus</taxon>
    </lineage>
</organism>
<dbReference type="Pfam" id="PF01423">
    <property type="entry name" value="LSM"/>
    <property type="match status" value="1"/>
</dbReference>
<evidence type="ECO:0000256" key="11">
    <source>
        <dbReference type="ARBA" id="ARBA00073889"/>
    </source>
</evidence>
<comment type="subcellular location">
    <subcellularLocation>
        <location evidence="2">Cytoplasm</location>
        <location evidence="2">Cytosol</location>
    </subcellularLocation>
    <subcellularLocation>
        <location evidence="1">Nucleus</location>
    </subcellularLocation>
</comment>
<evidence type="ECO:0000313" key="14">
    <source>
        <dbReference type="Proteomes" id="UP000747542"/>
    </source>
</evidence>
<dbReference type="GO" id="GO:0097525">
    <property type="term" value="C:spliceosomal snRNP complex"/>
    <property type="evidence" value="ECO:0007669"/>
    <property type="project" value="UniProtKB-ARBA"/>
</dbReference>
<dbReference type="InterPro" id="IPR027417">
    <property type="entry name" value="P-loop_NTPase"/>
</dbReference>
<dbReference type="CDD" id="cd01720">
    <property type="entry name" value="Sm_D2"/>
    <property type="match status" value="1"/>
</dbReference>
<dbReference type="FunFam" id="2.30.30.100:FF:000069">
    <property type="entry name" value="Small nuclear ribonucleoprotein Sm D2"/>
    <property type="match status" value="1"/>
</dbReference>
<dbReference type="Pfam" id="PF01712">
    <property type="entry name" value="dNK"/>
    <property type="match status" value="1"/>
</dbReference>
<name>A0A8J5MRY3_HOMAM</name>
<reference evidence="13" key="1">
    <citation type="journal article" date="2021" name="Sci. Adv.">
        <title>The American lobster genome reveals insights on longevity, neural, and immune adaptations.</title>
        <authorList>
            <person name="Polinski J.M."/>
            <person name="Zimin A.V."/>
            <person name="Clark K.F."/>
            <person name="Kohn A.B."/>
            <person name="Sadowski N."/>
            <person name="Timp W."/>
            <person name="Ptitsyn A."/>
            <person name="Khanna P."/>
            <person name="Romanova D.Y."/>
            <person name="Williams P."/>
            <person name="Greenwood S.J."/>
            <person name="Moroz L.L."/>
            <person name="Walt D.R."/>
            <person name="Bodnar A.G."/>
        </authorList>
    </citation>
    <scope>NUCLEOTIDE SEQUENCE</scope>
    <source>
        <strain evidence="13">GMGI-L3</strain>
    </source>
</reference>
<keyword evidence="7" id="KW-0508">mRNA splicing</keyword>
<keyword evidence="8" id="KW-0539">Nucleus</keyword>
<dbReference type="GO" id="GO:0019136">
    <property type="term" value="F:deoxynucleoside kinase activity"/>
    <property type="evidence" value="ECO:0007669"/>
    <property type="project" value="TreeGrafter"/>
</dbReference>
<dbReference type="SMART" id="SM00651">
    <property type="entry name" value="Sm"/>
    <property type="match status" value="1"/>
</dbReference>
<accession>A0A8J5MRY3</accession>
<dbReference type="InterPro" id="IPR047575">
    <property type="entry name" value="Sm"/>
</dbReference>
<dbReference type="PANTHER" id="PTHR10513:SF24">
    <property type="entry name" value="THYMIDINE KINASE 2, MITOCHONDRIAL"/>
    <property type="match status" value="1"/>
</dbReference>
<dbReference type="Proteomes" id="UP000747542">
    <property type="component" value="Unassembled WGS sequence"/>
</dbReference>
<keyword evidence="14" id="KW-1185">Reference proteome</keyword>
<dbReference type="InterPro" id="IPR050566">
    <property type="entry name" value="Deoxyribonucleoside_kinase"/>
</dbReference>
<comment type="similarity">
    <text evidence="3">Belongs to the snRNP core protein family.</text>
</comment>
<evidence type="ECO:0000256" key="9">
    <source>
        <dbReference type="ARBA" id="ARBA00023274"/>
    </source>
</evidence>
<evidence type="ECO:0000256" key="4">
    <source>
        <dbReference type="ARBA" id="ARBA00022490"/>
    </source>
</evidence>
<dbReference type="Gene3D" id="2.30.30.100">
    <property type="match status" value="1"/>
</dbReference>
<protein>
    <recommendedName>
        <fullName evidence="11">Probable small nuclear ribonucleoprotein Sm D2</fullName>
    </recommendedName>
    <alternativeName>
        <fullName evidence="10">snRNP core protein D2</fullName>
    </alternativeName>
</protein>
<evidence type="ECO:0000256" key="2">
    <source>
        <dbReference type="ARBA" id="ARBA00004514"/>
    </source>
</evidence>
<dbReference type="GO" id="GO:0005829">
    <property type="term" value="C:cytosol"/>
    <property type="evidence" value="ECO:0007669"/>
    <property type="project" value="UniProtKB-SubCell"/>
</dbReference>
<dbReference type="GO" id="GO:0005689">
    <property type="term" value="C:U12-type spliceosomal complex"/>
    <property type="evidence" value="ECO:0007669"/>
    <property type="project" value="UniProtKB-ARBA"/>
</dbReference>
<dbReference type="SUPFAM" id="SSF50182">
    <property type="entry name" value="Sm-like ribonucleoproteins"/>
    <property type="match status" value="1"/>
</dbReference>
<dbReference type="PANTHER" id="PTHR10513">
    <property type="entry name" value="DEOXYNUCLEOSIDE KINASE"/>
    <property type="match status" value="1"/>
</dbReference>